<feature type="transmembrane region" description="Helical" evidence="7">
    <location>
        <begin position="239"/>
        <end position="260"/>
    </location>
</feature>
<keyword evidence="3" id="KW-1003">Cell membrane</keyword>
<evidence type="ECO:0000256" key="3">
    <source>
        <dbReference type="ARBA" id="ARBA00022475"/>
    </source>
</evidence>
<evidence type="ECO:0000256" key="5">
    <source>
        <dbReference type="ARBA" id="ARBA00022989"/>
    </source>
</evidence>
<dbReference type="InterPro" id="IPR050382">
    <property type="entry name" value="MFS_Na/Anion_cotransporter"/>
</dbReference>
<dbReference type="RefSeq" id="WP_155219254.1">
    <property type="nucleotide sequence ID" value="NZ_WNHB01000015.1"/>
</dbReference>
<dbReference type="Gene3D" id="1.20.1250.20">
    <property type="entry name" value="MFS general substrate transporter like domains"/>
    <property type="match status" value="2"/>
</dbReference>
<organism evidence="9 10">
    <name type="scientific">Terrilactibacillus tamarindi</name>
    <dbReference type="NCBI Taxonomy" id="2599694"/>
    <lineage>
        <taxon>Bacteria</taxon>
        <taxon>Bacillati</taxon>
        <taxon>Bacillota</taxon>
        <taxon>Bacilli</taxon>
        <taxon>Bacillales</taxon>
        <taxon>Bacillaceae</taxon>
        <taxon>Terrilactibacillus</taxon>
    </lineage>
</organism>
<proteinExistence type="predicted"/>
<feature type="transmembrane region" description="Helical" evidence="7">
    <location>
        <begin position="53"/>
        <end position="75"/>
    </location>
</feature>
<dbReference type="OrthoDB" id="6360at2"/>
<feature type="transmembrane region" description="Helical" evidence="7">
    <location>
        <begin position="337"/>
        <end position="357"/>
    </location>
</feature>
<accession>A0A6N8CTN5</accession>
<evidence type="ECO:0000256" key="2">
    <source>
        <dbReference type="ARBA" id="ARBA00022448"/>
    </source>
</evidence>
<keyword evidence="4 7" id="KW-0812">Transmembrane</keyword>
<sequence>MSTKNTLVKRTRVRWNIAILMWGVISINYIDRTVLSVVAPSLSSHFHLSEGEMGIILSSFFWSYVILQIPSGWFADKVGQRLCLAISVAWWSIAMMLTGLARGFGSLLGLRILLGMGEAGAYPCNAGITAKWFPDKERARVASIFDSGSKFGTAIAMPFIVWIVTILDWKAAFLLSGLLGFVWIVIWLAYYRDPEKHKYINQAELDYIKEGQTHSHDKDDIEGEKPSLKWYQLLKYRNVWALCLGHFSINYTAYFFITWFPSYLIQERGMKMMTMGFVSMIPPLVAIFSQLFAGWLSDKLYEKGMAVTRVRKTFLVSGLIVATTIGVAALIDTNWIIITLMSLSYAGLTFAGSQVWAMPAEIAPKNMASTLGGIQNTCSNMAGLLGPIITGFIVQFTGSFVPALLLTAVLVILGALNYLFLLGEVKPIKVK</sequence>
<evidence type="ECO:0000313" key="10">
    <source>
        <dbReference type="Proteomes" id="UP000440978"/>
    </source>
</evidence>
<evidence type="ECO:0000256" key="6">
    <source>
        <dbReference type="ARBA" id="ARBA00023136"/>
    </source>
</evidence>
<feature type="domain" description="Major facilitator superfamily (MFS) profile" evidence="8">
    <location>
        <begin position="17"/>
        <end position="426"/>
    </location>
</feature>
<dbReference type="InterPro" id="IPR011701">
    <property type="entry name" value="MFS"/>
</dbReference>
<keyword evidence="6 7" id="KW-0472">Membrane</keyword>
<dbReference type="AlphaFoldDB" id="A0A6N8CTN5"/>
<dbReference type="PIRSF" id="PIRSF002808">
    <property type="entry name" value="Hexose_phosphate_transp"/>
    <property type="match status" value="1"/>
</dbReference>
<dbReference type="PROSITE" id="PS50850">
    <property type="entry name" value="MFS"/>
    <property type="match status" value="1"/>
</dbReference>
<gene>
    <name evidence="9" type="ORF">GMB86_09990</name>
</gene>
<dbReference type="GO" id="GO:0022857">
    <property type="term" value="F:transmembrane transporter activity"/>
    <property type="evidence" value="ECO:0007669"/>
    <property type="project" value="InterPro"/>
</dbReference>
<feature type="transmembrane region" description="Helical" evidence="7">
    <location>
        <begin position="314"/>
        <end position="331"/>
    </location>
</feature>
<evidence type="ECO:0000256" key="7">
    <source>
        <dbReference type="SAM" id="Phobius"/>
    </source>
</evidence>
<dbReference type="PANTHER" id="PTHR11662">
    <property type="entry name" value="SOLUTE CARRIER FAMILY 17"/>
    <property type="match status" value="1"/>
</dbReference>
<keyword evidence="10" id="KW-1185">Reference proteome</keyword>
<feature type="transmembrane region" description="Helical" evidence="7">
    <location>
        <begin position="173"/>
        <end position="191"/>
    </location>
</feature>
<keyword evidence="5 7" id="KW-1133">Transmembrane helix</keyword>
<protein>
    <submittedName>
        <fullName evidence="9">MFS transporter</fullName>
    </submittedName>
</protein>
<evidence type="ECO:0000259" key="8">
    <source>
        <dbReference type="PROSITE" id="PS50850"/>
    </source>
</evidence>
<feature type="transmembrane region" description="Helical" evidence="7">
    <location>
        <begin position="82"/>
        <end position="101"/>
    </location>
</feature>
<dbReference type="InterPro" id="IPR036259">
    <property type="entry name" value="MFS_trans_sf"/>
</dbReference>
<dbReference type="SUPFAM" id="SSF103473">
    <property type="entry name" value="MFS general substrate transporter"/>
    <property type="match status" value="1"/>
</dbReference>
<dbReference type="InterPro" id="IPR020846">
    <property type="entry name" value="MFS_dom"/>
</dbReference>
<comment type="caution">
    <text evidence="9">The sequence shown here is derived from an EMBL/GenBank/DDBJ whole genome shotgun (WGS) entry which is preliminary data.</text>
</comment>
<feature type="transmembrane region" description="Helical" evidence="7">
    <location>
        <begin position="378"/>
        <end position="397"/>
    </location>
</feature>
<comment type="subcellular location">
    <subcellularLocation>
        <location evidence="1">Cell membrane</location>
        <topology evidence="1">Multi-pass membrane protein</topology>
    </subcellularLocation>
</comment>
<dbReference type="InterPro" id="IPR000849">
    <property type="entry name" value="Sugar_P_transporter"/>
</dbReference>
<feature type="transmembrane region" description="Helical" evidence="7">
    <location>
        <begin position="12"/>
        <end position="30"/>
    </location>
</feature>
<keyword evidence="2" id="KW-0813">Transport</keyword>
<name>A0A6N8CTN5_9BACI</name>
<dbReference type="CDD" id="cd17319">
    <property type="entry name" value="MFS_ExuT_GudP_like"/>
    <property type="match status" value="1"/>
</dbReference>
<feature type="transmembrane region" description="Helical" evidence="7">
    <location>
        <begin position="403"/>
        <end position="422"/>
    </location>
</feature>
<dbReference type="Proteomes" id="UP000440978">
    <property type="component" value="Unassembled WGS sequence"/>
</dbReference>
<reference evidence="9 10" key="1">
    <citation type="submission" date="2019-11" db="EMBL/GenBank/DDBJ databases">
        <title>Terrilactibacillus tamarindus sp. nov. BCM23-1 isolated from bark of Tamarindus indica.</title>
        <authorList>
            <person name="Kingkaew E."/>
            <person name="Tanasupawat S."/>
        </authorList>
    </citation>
    <scope>NUCLEOTIDE SEQUENCE [LARGE SCALE GENOMIC DNA]</scope>
    <source>
        <strain evidence="9 10">BCM23-1</strain>
    </source>
</reference>
<dbReference type="Pfam" id="PF07690">
    <property type="entry name" value="MFS_1"/>
    <property type="match status" value="1"/>
</dbReference>
<evidence type="ECO:0000313" key="9">
    <source>
        <dbReference type="EMBL" id="MTT32335.1"/>
    </source>
</evidence>
<dbReference type="EMBL" id="WNHB01000015">
    <property type="protein sequence ID" value="MTT32335.1"/>
    <property type="molecule type" value="Genomic_DNA"/>
</dbReference>
<evidence type="ECO:0000256" key="4">
    <source>
        <dbReference type="ARBA" id="ARBA00022692"/>
    </source>
</evidence>
<dbReference type="PANTHER" id="PTHR11662:SF399">
    <property type="entry name" value="FI19708P1-RELATED"/>
    <property type="match status" value="1"/>
</dbReference>
<feature type="transmembrane region" description="Helical" evidence="7">
    <location>
        <begin position="272"/>
        <end position="293"/>
    </location>
</feature>
<dbReference type="GO" id="GO:0005886">
    <property type="term" value="C:plasma membrane"/>
    <property type="evidence" value="ECO:0007669"/>
    <property type="project" value="UniProtKB-SubCell"/>
</dbReference>
<evidence type="ECO:0000256" key="1">
    <source>
        <dbReference type="ARBA" id="ARBA00004651"/>
    </source>
</evidence>